<dbReference type="SUPFAM" id="SSF81321">
    <property type="entry name" value="Family A G protein-coupled receptor-like"/>
    <property type="match status" value="1"/>
</dbReference>
<gene>
    <name evidence="8" type="ORF">GPUH_LOCUS10707</name>
</gene>
<keyword evidence="5 7" id="KW-0472">Membrane</keyword>
<dbReference type="OrthoDB" id="6435638at2759"/>
<name>A0A183DPR6_9BILA</name>
<dbReference type="WBParaSite" id="GPUH_0001072001-mRNA-1">
    <property type="protein sequence ID" value="GPUH_0001072001-mRNA-1"/>
    <property type="gene ID" value="GPUH_0001072001"/>
</dbReference>
<dbReference type="PANTHER" id="PTHR24241">
    <property type="entry name" value="NEUROPEPTIDE RECEPTOR-RELATED G-PROTEIN COUPLED RECEPTOR"/>
    <property type="match status" value="1"/>
</dbReference>
<comment type="subcellular location">
    <subcellularLocation>
        <location evidence="1">Cell membrane</location>
        <topology evidence="1">Multi-pass membrane protein</topology>
    </subcellularLocation>
</comment>
<keyword evidence="2" id="KW-1003">Cell membrane</keyword>
<evidence type="ECO:0000256" key="5">
    <source>
        <dbReference type="ARBA" id="ARBA00023136"/>
    </source>
</evidence>
<dbReference type="EMBL" id="UYRT01078109">
    <property type="protein sequence ID" value="VDN17805.1"/>
    <property type="molecule type" value="Genomic_DNA"/>
</dbReference>
<keyword evidence="6" id="KW-0675">Receptor</keyword>
<dbReference type="GO" id="GO:0032870">
    <property type="term" value="P:cellular response to hormone stimulus"/>
    <property type="evidence" value="ECO:0007669"/>
    <property type="project" value="TreeGrafter"/>
</dbReference>
<organism evidence="10">
    <name type="scientific">Gongylonema pulchrum</name>
    <dbReference type="NCBI Taxonomy" id="637853"/>
    <lineage>
        <taxon>Eukaryota</taxon>
        <taxon>Metazoa</taxon>
        <taxon>Ecdysozoa</taxon>
        <taxon>Nematoda</taxon>
        <taxon>Chromadorea</taxon>
        <taxon>Rhabditida</taxon>
        <taxon>Spirurina</taxon>
        <taxon>Spiruromorpha</taxon>
        <taxon>Spiruroidea</taxon>
        <taxon>Gongylonematidae</taxon>
        <taxon>Gongylonema</taxon>
    </lineage>
</organism>
<dbReference type="AlphaFoldDB" id="A0A183DPR6"/>
<dbReference type="GO" id="GO:0004930">
    <property type="term" value="F:G protein-coupled receptor activity"/>
    <property type="evidence" value="ECO:0007669"/>
    <property type="project" value="InterPro"/>
</dbReference>
<proteinExistence type="predicted"/>
<evidence type="ECO:0000256" key="7">
    <source>
        <dbReference type="SAM" id="Phobius"/>
    </source>
</evidence>
<dbReference type="Gene3D" id="1.20.1070.10">
    <property type="entry name" value="Rhodopsin 7-helix transmembrane proteins"/>
    <property type="match status" value="1"/>
</dbReference>
<reference evidence="8 9" key="2">
    <citation type="submission" date="2018-11" db="EMBL/GenBank/DDBJ databases">
        <authorList>
            <consortium name="Pathogen Informatics"/>
        </authorList>
    </citation>
    <scope>NUCLEOTIDE SEQUENCE [LARGE SCALE GENOMIC DNA]</scope>
</reference>
<dbReference type="GO" id="GO:0005886">
    <property type="term" value="C:plasma membrane"/>
    <property type="evidence" value="ECO:0007669"/>
    <property type="project" value="UniProtKB-SubCell"/>
</dbReference>
<dbReference type="PRINTS" id="PR00237">
    <property type="entry name" value="GPCRRHODOPSN"/>
</dbReference>
<feature type="transmembrane region" description="Helical" evidence="7">
    <location>
        <begin position="132"/>
        <end position="150"/>
    </location>
</feature>
<feature type="transmembrane region" description="Helical" evidence="7">
    <location>
        <begin position="171"/>
        <end position="193"/>
    </location>
</feature>
<feature type="transmembrane region" description="Helical" evidence="7">
    <location>
        <begin position="42"/>
        <end position="64"/>
    </location>
</feature>
<keyword evidence="9" id="KW-1185">Reference proteome</keyword>
<evidence type="ECO:0000313" key="8">
    <source>
        <dbReference type="EMBL" id="VDN17805.1"/>
    </source>
</evidence>
<dbReference type="PANTHER" id="PTHR24241:SF76">
    <property type="entry name" value="NEUROPEPTIDE SIFAMIDE RECEPTOR"/>
    <property type="match status" value="1"/>
</dbReference>
<evidence type="ECO:0000256" key="6">
    <source>
        <dbReference type="ARBA" id="ARBA00023170"/>
    </source>
</evidence>
<evidence type="ECO:0000313" key="10">
    <source>
        <dbReference type="WBParaSite" id="GPUH_0001072001-mRNA-1"/>
    </source>
</evidence>
<reference evidence="10" key="1">
    <citation type="submission" date="2016-06" db="UniProtKB">
        <authorList>
            <consortium name="WormBaseParasite"/>
        </authorList>
    </citation>
    <scope>IDENTIFICATION</scope>
</reference>
<keyword evidence="4 7" id="KW-1133">Transmembrane helix</keyword>
<accession>A0A183DPR6</accession>
<feature type="transmembrane region" description="Helical" evidence="7">
    <location>
        <begin position="250"/>
        <end position="273"/>
    </location>
</feature>
<dbReference type="Proteomes" id="UP000271098">
    <property type="component" value="Unassembled WGS sequence"/>
</dbReference>
<evidence type="ECO:0000256" key="1">
    <source>
        <dbReference type="ARBA" id="ARBA00004651"/>
    </source>
</evidence>
<dbReference type="GO" id="GO:0042277">
    <property type="term" value="F:peptide binding"/>
    <property type="evidence" value="ECO:0007669"/>
    <property type="project" value="TreeGrafter"/>
</dbReference>
<protein>
    <submittedName>
        <fullName evidence="10">G_PROTEIN_RECEP_F1_2 domain-containing protein</fullName>
    </submittedName>
</protein>
<sequence length="300" mass="34458">MSNNGVNLQTGVETDGGELAFQRTDDGGIQMPSLIATDYMEIVILSIVLIVGLPLNGFVLYRLFKQYFVESGTNRYKRYDARLRFLMLKMHLTLIDLAFIVLYCPSKLIWKIKCREFLFIIFPSKSYCCRMFVHHSMSFAIVCIAIDRVKTVFDMMEMKKRGRLASSSHRLGCTKACCLFKMIILTYLAAAVFSTPQWFVWTTADLNSWAQCTTIWHKIRAQHFLSGSNEVEYTFIGEQIYTIVHLITMFWGPIVVLIISYTCIAIITIFYTARQPFSSSTSLITKPSSMVELSEKLVFF</sequence>
<evidence type="ECO:0000313" key="9">
    <source>
        <dbReference type="Proteomes" id="UP000271098"/>
    </source>
</evidence>
<feature type="transmembrane region" description="Helical" evidence="7">
    <location>
        <begin position="85"/>
        <end position="103"/>
    </location>
</feature>
<evidence type="ECO:0000256" key="4">
    <source>
        <dbReference type="ARBA" id="ARBA00022989"/>
    </source>
</evidence>
<dbReference type="InterPro" id="IPR000276">
    <property type="entry name" value="GPCR_Rhodpsn"/>
</dbReference>
<evidence type="ECO:0000256" key="2">
    <source>
        <dbReference type="ARBA" id="ARBA00022475"/>
    </source>
</evidence>
<evidence type="ECO:0000256" key="3">
    <source>
        <dbReference type="ARBA" id="ARBA00022692"/>
    </source>
</evidence>
<keyword evidence="3 7" id="KW-0812">Transmembrane</keyword>